<gene>
    <name evidence="2" type="ORF">Srubr_64490</name>
</gene>
<sequence>MIKDIVIVGGGTAGWMTATYLKASFGDRLAVTLVESKAVSTIGVGEATFSTVRNFFRHLGLSEPEWMPRCHASYKLAIRFENWREKGHHFYHPFERPRVVDGFSLADWWLHEEPSDRFDQDCSVLAALCEAKRSPRRLGGALFEEVFEAGEAQDMARAVPKGLGTQFPYAYHFDATLLAQFLSEYGVERGVRHIQDDVLDVRLDQDGFVSEVLTKDHGPLAGDLFVDCTGFRGLLLNKALGVPFVSYQESLPNDSAVALRVPVDVESRGMRPCTTATAQDAGWIWTIPLLDRIGTGYVYSSAYTTPEEAERTLRAFVGPEAADLPANHIKMRIGRSAESWVKNCVAIGLSSGFVEPLESTGIFFIQNAVEQLVKRFPSTRDDESLRRSYNRQVGDVMDGVREFLFLHYYAAARSDNAYWRDAKTRAMPDGLAERLEQWRCALPDENSVFPRFHGFEPYSYTAMILGLGGLDVRPLPVLGRLDATAARREFQRVRDQASALIDRLPSQHEYLIHQAAGFDDTMTGRLVPSA</sequence>
<dbReference type="Pfam" id="PF04820">
    <property type="entry name" value="Trp_halogenase"/>
    <property type="match status" value="1"/>
</dbReference>
<protein>
    <submittedName>
        <fullName evidence="2">Tryptophan halogenase</fullName>
    </submittedName>
</protein>
<dbReference type="PIRSF" id="PIRSF011396">
    <property type="entry name" value="Trp_halogenase"/>
    <property type="match status" value="1"/>
</dbReference>
<comment type="caution">
    <text evidence="2">The sequence shown here is derived from an EMBL/GenBank/DDBJ whole genome shotgun (WGS) entry which is preliminary data.</text>
</comment>
<evidence type="ECO:0000313" key="3">
    <source>
        <dbReference type="Proteomes" id="UP000646738"/>
    </source>
</evidence>
<dbReference type="InterPro" id="IPR050816">
    <property type="entry name" value="Flavin-dep_Halogenase_NPB"/>
</dbReference>
<proteinExistence type="inferred from homology"/>
<evidence type="ECO:0000256" key="1">
    <source>
        <dbReference type="ARBA" id="ARBA00038396"/>
    </source>
</evidence>
<dbReference type="PANTHER" id="PTHR43747:SF4">
    <property type="entry name" value="FLAVIN-DEPENDENT TRYPTOPHAN HALOGENASE"/>
    <property type="match status" value="1"/>
</dbReference>
<dbReference type="RefSeq" id="WP_189994979.1">
    <property type="nucleotide sequence ID" value="NZ_BNCB01000007.1"/>
</dbReference>
<dbReference type="InterPro" id="IPR006905">
    <property type="entry name" value="Flavin_halogenase"/>
</dbReference>
<organism evidence="2 3">
    <name type="scientific">Streptomyces rubradiris</name>
    <name type="common">Streptomyces achromogenes subsp. rubradiris</name>
    <dbReference type="NCBI Taxonomy" id="285531"/>
    <lineage>
        <taxon>Bacteria</taxon>
        <taxon>Bacillati</taxon>
        <taxon>Actinomycetota</taxon>
        <taxon>Actinomycetes</taxon>
        <taxon>Kitasatosporales</taxon>
        <taxon>Streptomycetaceae</taxon>
        <taxon>Streptomyces</taxon>
    </lineage>
</organism>
<accession>A0ABQ3RL55</accession>
<evidence type="ECO:0000313" key="2">
    <source>
        <dbReference type="EMBL" id="GHI56603.1"/>
    </source>
</evidence>
<dbReference type="InterPro" id="IPR036188">
    <property type="entry name" value="FAD/NAD-bd_sf"/>
</dbReference>
<dbReference type="Proteomes" id="UP000646738">
    <property type="component" value="Unassembled WGS sequence"/>
</dbReference>
<reference evidence="3" key="1">
    <citation type="submission" date="2023-07" db="EMBL/GenBank/DDBJ databases">
        <title>Whole genome shotgun sequence of Streptomyces achromogenes subsp. rubradiris NBRC 14000.</title>
        <authorList>
            <person name="Komaki H."/>
            <person name="Tamura T."/>
        </authorList>
    </citation>
    <scope>NUCLEOTIDE SEQUENCE [LARGE SCALE GENOMIC DNA]</scope>
    <source>
        <strain evidence="3">NBRC 14000</strain>
    </source>
</reference>
<dbReference type="SUPFAM" id="SSF51905">
    <property type="entry name" value="FAD/NAD(P)-binding domain"/>
    <property type="match status" value="1"/>
</dbReference>
<dbReference type="PANTHER" id="PTHR43747">
    <property type="entry name" value="FAD-BINDING PROTEIN"/>
    <property type="match status" value="1"/>
</dbReference>
<dbReference type="EMBL" id="BNEA01000015">
    <property type="protein sequence ID" value="GHI56603.1"/>
    <property type="molecule type" value="Genomic_DNA"/>
</dbReference>
<name>A0ABQ3RL55_STRRR</name>
<dbReference type="InterPro" id="IPR033856">
    <property type="entry name" value="Trp_halogen"/>
</dbReference>
<dbReference type="Gene3D" id="3.50.50.60">
    <property type="entry name" value="FAD/NAD(P)-binding domain"/>
    <property type="match status" value="1"/>
</dbReference>
<keyword evidence="3" id="KW-1185">Reference proteome</keyword>
<comment type="similarity">
    <text evidence="1">Belongs to the flavin-dependent halogenase family. Bacterial tryptophan halogenase subfamily.</text>
</comment>